<dbReference type="Pfam" id="PF00339">
    <property type="entry name" value="Arrestin_N"/>
    <property type="match status" value="1"/>
</dbReference>
<organism evidence="3 4">
    <name type="scientific">Littorina saxatilis</name>
    <dbReference type="NCBI Taxonomy" id="31220"/>
    <lineage>
        <taxon>Eukaryota</taxon>
        <taxon>Metazoa</taxon>
        <taxon>Spiralia</taxon>
        <taxon>Lophotrochozoa</taxon>
        <taxon>Mollusca</taxon>
        <taxon>Gastropoda</taxon>
        <taxon>Caenogastropoda</taxon>
        <taxon>Littorinimorpha</taxon>
        <taxon>Littorinoidea</taxon>
        <taxon>Littorinidae</taxon>
        <taxon>Littorina</taxon>
    </lineage>
</organism>
<dbReference type="Gene3D" id="2.60.40.640">
    <property type="match status" value="2"/>
</dbReference>
<dbReference type="EMBL" id="JBAMIC010004070">
    <property type="protein sequence ID" value="KAK7087205.1"/>
    <property type="molecule type" value="Genomic_DNA"/>
</dbReference>
<dbReference type="GO" id="GO:0005737">
    <property type="term" value="C:cytoplasm"/>
    <property type="evidence" value="ECO:0007669"/>
    <property type="project" value="TreeGrafter"/>
</dbReference>
<protein>
    <recommendedName>
        <fullName evidence="2">Arrestin C-terminal-like domain-containing protein</fullName>
    </recommendedName>
</protein>
<name>A0AAN9AHY3_9CAEN</name>
<dbReference type="GO" id="GO:0015031">
    <property type="term" value="P:protein transport"/>
    <property type="evidence" value="ECO:0007669"/>
    <property type="project" value="TreeGrafter"/>
</dbReference>
<evidence type="ECO:0000259" key="2">
    <source>
        <dbReference type="SMART" id="SM01017"/>
    </source>
</evidence>
<proteinExistence type="inferred from homology"/>
<dbReference type="InterPro" id="IPR014756">
    <property type="entry name" value="Ig_E-set"/>
</dbReference>
<dbReference type="InterPro" id="IPR014752">
    <property type="entry name" value="Arrestin-like_C"/>
</dbReference>
<gene>
    <name evidence="3" type="ORF">V1264_021283</name>
</gene>
<dbReference type="Proteomes" id="UP001374579">
    <property type="component" value="Unassembled WGS sequence"/>
</dbReference>
<sequence>MGKLKKLETIFEHDKNHFLPGETVVGKVVLENAETFQVKGIRVKFKGRAEVTMFVGDYDTQKERYFSKDVVLLGHLPKEEGPLVEIPPGLHEYPFKVRLPSHLPNSFHCDGDENGSVVYFVEAIVHRPGKFSYSRRQEFIIHTVLDLNELPVARQAVENEGEKAVASLVCNSGTISAFISLPREGYVPGEAMSISGRVTNSSKRNIKRSFVVLEQVATLKVYGSAVTRTARICKGCERGSVPPGGTDQWSELPMEVPDVPPTYLRDCQLIDVRYVLKLIVVPSGLCSNLQVPVEVIIGTVAVRDSPQQDFKGTQEIRMVKIDENEEGSNDFEYGTPL</sequence>
<dbReference type="InterPro" id="IPR011022">
    <property type="entry name" value="Arrestin_C-like"/>
</dbReference>
<evidence type="ECO:0000313" key="3">
    <source>
        <dbReference type="EMBL" id="KAK7087205.1"/>
    </source>
</evidence>
<comment type="caution">
    <text evidence="3">The sequence shown here is derived from an EMBL/GenBank/DDBJ whole genome shotgun (WGS) entry which is preliminary data.</text>
</comment>
<dbReference type="SUPFAM" id="SSF81296">
    <property type="entry name" value="E set domains"/>
    <property type="match status" value="2"/>
</dbReference>
<evidence type="ECO:0000256" key="1">
    <source>
        <dbReference type="ARBA" id="ARBA00005298"/>
    </source>
</evidence>
<keyword evidence="4" id="KW-1185">Reference proteome</keyword>
<reference evidence="3 4" key="1">
    <citation type="submission" date="2024-02" db="EMBL/GenBank/DDBJ databases">
        <title>Chromosome-scale genome assembly of the rough periwinkle Littorina saxatilis.</title>
        <authorList>
            <person name="De Jode A."/>
            <person name="Faria R."/>
            <person name="Formenti G."/>
            <person name="Sims Y."/>
            <person name="Smith T.P."/>
            <person name="Tracey A."/>
            <person name="Wood J.M.D."/>
            <person name="Zagrodzka Z.B."/>
            <person name="Johannesson K."/>
            <person name="Butlin R.K."/>
            <person name="Leder E.H."/>
        </authorList>
    </citation>
    <scope>NUCLEOTIDE SEQUENCE [LARGE SCALE GENOMIC DNA]</scope>
    <source>
        <strain evidence="3">Snail1</strain>
        <tissue evidence="3">Muscle</tissue>
    </source>
</reference>
<dbReference type="Pfam" id="PF02752">
    <property type="entry name" value="Arrestin_C"/>
    <property type="match status" value="1"/>
</dbReference>
<dbReference type="InterPro" id="IPR050357">
    <property type="entry name" value="Arrestin_domain-protein"/>
</dbReference>
<accession>A0AAN9AHY3</accession>
<feature type="domain" description="Arrestin C-terminal-like" evidence="2">
    <location>
        <begin position="171"/>
        <end position="302"/>
    </location>
</feature>
<dbReference type="AlphaFoldDB" id="A0AAN9AHY3"/>
<dbReference type="PANTHER" id="PTHR11188">
    <property type="entry name" value="ARRESTIN DOMAIN CONTAINING PROTEIN"/>
    <property type="match status" value="1"/>
</dbReference>
<dbReference type="PANTHER" id="PTHR11188:SF176">
    <property type="entry name" value="ARRESTIN DOMAIN-CONTAINING PROTEIN 1"/>
    <property type="match status" value="1"/>
</dbReference>
<evidence type="ECO:0000313" key="4">
    <source>
        <dbReference type="Proteomes" id="UP001374579"/>
    </source>
</evidence>
<comment type="similarity">
    <text evidence="1">Belongs to the arrestin family.</text>
</comment>
<dbReference type="SMART" id="SM01017">
    <property type="entry name" value="Arrestin_C"/>
    <property type="match status" value="1"/>
</dbReference>
<dbReference type="InterPro" id="IPR011021">
    <property type="entry name" value="Arrestin-like_N"/>
</dbReference>